<dbReference type="CDD" id="cd03426">
    <property type="entry name" value="NUDIX_CoAse_Nudt7"/>
    <property type="match status" value="1"/>
</dbReference>
<dbReference type="Pfam" id="PF00293">
    <property type="entry name" value="NUDIX"/>
    <property type="match status" value="1"/>
</dbReference>
<evidence type="ECO:0000313" key="9">
    <source>
        <dbReference type="Proteomes" id="UP000199603"/>
    </source>
</evidence>
<dbReference type="Gene3D" id="3.90.79.10">
    <property type="entry name" value="Nucleoside Triphosphate Pyrophosphohydrolase"/>
    <property type="match status" value="1"/>
</dbReference>
<sequence>MSPCRSARNAAAVSEWGAPADRLDARIVRALYGLSTPPTAVPRIPEDLRDLIPPLERLRPAAVLLGLVDRGDGSRVILTRRTEALAHHPGQVAFPGGRQDPRDPGLLETAIREAHEEIALDPAHVQPLGYIDPLPTFTGFMVLPVVARVSPLHESRPEPGEVAEVFEVPLAFLMDPANLRIERAELAGRTRQTWRFDYAGQRIWGATAAMLLNLRERLAGL</sequence>
<evidence type="ECO:0000256" key="5">
    <source>
        <dbReference type="ARBA" id="ARBA00022842"/>
    </source>
</evidence>
<proteinExistence type="predicted"/>
<evidence type="ECO:0000256" key="2">
    <source>
        <dbReference type="ARBA" id="ARBA00001946"/>
    </source>
</evidence>
<dbReference type="GO" id="GO:0046872">
    <property type="term" value="F:metal ion binding"/>
    <property type="evidence" value="ECO:0007669"/>
    <property type="project" value="UniProtKB-KW"/>
</dbReference>
<evidence type="ECO:0000256" key="3">
    <source>
        <dbReference type="ARBA" id="ARBA00022723"/>
    </source>
</evidence>
<evidence type="ECO:0000313" key="8">
    <source>
        <dbReference type="EMBL" id="SDD41895.1"/>
    </source>
</evidence>
<evidence type="ECO:0000256" key="4">
    <source>
        <dbReference type="ARBA" id="ARBA00022801"/>
    </source>
</evidence>
<dbReference type="PANTHER" id="PTHR12992">
    <property type="entry name" value="NUDIX HYDROLASE"/>
    <property type="match status" value="1"/>
</dbReference>
<evidence type="ECO:0000256" key="1">
    <source>
        <dbReference type="ARBA" id="ARBA00001936"/>
    </source>
</evidence>
<name>A0A1G6UMZ5_9GAMM</name>
<organism evidence="8 9">
    <name type="scientific">Aquimonas voraii</name>
    <dbReference type="NCBI Taxonomy" id="265719"/>
    <lineage>
        <taxon>Bacteria</taxon>
        <taxon>Pseudomonadati</taxon>
        <taxon>Pseudomonadota</taxon>
        <taxon>Gammaproteobacteria</taxon>
        <taxon>Lysobacterales</taxon>
        <taxon>Lysobacteraceae</taxon>
        <taxon>Aquimonas</taxon>
    </lineage>
</organism>
<feature type="domain" description="Nudix hydrolase" evidence="7">
    <location>
        <begin position="58"/>
        <end position="192"/>
    </location>
</feature>
<dbReference type="GO" id="GO:0010945">
    <property type="term" value="F:coenzyme A diphosphatase activity"/>
    <property type="evidence" value="ECO:0007669"/>
    <property type="project" value="InterPro"/>
</dbReference>
<keyword evidence="5" id="KW-0460">Magnesium</keyword>
<comment type="cofactor">
    <cofactor evidence="2">
        <name>Mg(2+)</name>
        <dbReference type="ChEBI" id="CHEBI:18420"/>
    </cofactor>
</comment>
<evidence type="ECO:0000259" key="7">
    <source>
        <dbReference type="PROSITE" id="PS51462"/>
    </source>
</evidence>
<dbReference type="InterPro" id="IPR045121">
    <property type="entry name" value="CoAse"/>
</dbReference>
<dbReference type="AlphaFoldDB" id="A0A1G6UMZ5"/>
<dbReference type="PANTHER" id="PTHR12992:SF11">
    <property type="entry name" value="MITOCHONDRIAL COENZYME A DIPHOSPHATASE NUDT8"/>
    <property type="match status" value="1"/>
</dbReference>
<comment type="cofactor">
    <cofactor evidence="1">
        <name>Mn(2+)</name>
        <dbReference type="ChEBI" id="CHEBI:29035"/>
    </cofactor>
</comment>
<dbReference type="InterPro" id="IPR015797">
    <property type="entry name" value="NUDIX_hydrolase-like_dom_sf"/>
</dbReference>
<reference evidence="8 9" key="1">
    <citation type="submission" date="2016-10" db="EMBL/GenBank/DDBJ databases">
        <authorList>
            <person name="de Groot N.N."/>
        </authorList>
    </citation>
    <scope>NUCLEOTIDE SEQUENCE [LARGE SCALE GENOMIC DNA]</scope>
    <source>
        <strain evidence="8 9">DSM 16957</strain>
    </source>
</reference>
<keyword evidence="4" id="KW-0378">Hydrolase</keyword>
<gene>
    <name evidence="8" type="ORF">SAMN04488509_102384</name>
</gene>
<dbReference type="STRING" id="265719.SAMN04488509_102384"/>
<dbReference type="PROSITE" id="PS51462">
    <property type="entry name" value="NUDIX"/>
    <property type="match status" value="1"/>
</dbReference>
<dbReference type="SUPFAM" id="SSF55811">
    <property type="entry name" value="Nudix"/>
    <property type="match status" value="1"/>
</dbReference>
<dbReference type="Proteomes" id="UP000199603">
    <property type="component" value="Unassembled WGS sequence"/>
</dbReference>
<evidence type="ECO:0000256" key="6">
    <source>
        <dbReference type="ARBA" id="ARBA00023211"/>
    </source>
</evidence>
<protein>
    <submittedName>
        <fullName evidence="8">NUDIX domain-containing protein</fullName>
    </submittedName>
</protein>
<accession>A0A1G6UMZ5</accession>
<dbReference type="EMBL" id="FNAG01000002">
    <property type="protein sequence ID" value="SDD41895.1"/>
    <property type="molecule type" value="Genomic_DNA"/>
</dbReference>
<keyword evidence="9" id="KW-1185">Reference proteome</keyword>
<keyword evidence="3" id="KW-0479">Metal-binding</keyword>
<dbReference type="InterPro" id="IPR000086">
    <property type="entry name" value="NUDIX_hydrolase_dom"/>
</dbReference>
<keyword evidence="6" id="KW-0464">Manganese</keyword>